<sequence length="238" mass="26752">MTVDILAIGVHPDDVELSCSGTLLEQIENGYSVGLVDLTQGELGTRGSAEIRLQEALDASKILGAEFRENLGMRDGLFEINEENLLKLVVSIRAHRPKIVLANAIRDRHPDHGRAAELIHQACFLAGLRKIETSKDGVQQEAWRPKNVFHYIQDRALEPDFVFDISNVIEQKMEVIKAFKSQFYDPNSKEPPSPISGSDFMEFILAKARNFGREAGFEYAEGFTTYKKIGVQDLFDIR</sequence>
<dbReference type="GO" id="GO:0019213">
    <property type="term" value="F:deacetylase activity"/>
    <property type="evidence" value="ECO:0007669"/>
    <property type="project" value="InterPro"/>
</dbReference>
<keyword evidence="2" id="KW-1185">Reference proteome</keyword>
<dbReference type="NCBIfam" id="TIGR04001">
    <property type="entry name" value="thiol_BshB1"/>
    <property type="match status" value="1"/>
</dbReference>
<comment type="caution">
    <text evidence="1">The sequence shown here is derived from an EMBL/GenBank/DDBJ whole genome shotgun (WGS) entry which is preliminary data.</text>
</comment>
<dbReference type="RefSeq" id="WP_235292611.1">
    <property type="nucleotide sequence ID" value="NZ_BSOH01000001.1"/>
</dbReference>
<dbReference type="Gene3D" id="3.40.50.10320">
    <property type="entry name" value="LmbE-like"/>
    <property type="match status" value="1"/>
</dbReference>
<gene>
    <name evidence="1" type="ORF">GCM10007940_03290</name>
</gene>
<dbReference type="Proteomes" id="UP001156666">
    <property type="component" value="Unassembled WGS sequence"/>
</dbReference>
<evidence type="ECO:0000313" key="2">
    <source>
        <dbReference type="Proteomes" id="UP001156666"/>
    </source>
</evidence>
<organism evidence="1 2">
    <name type="scientific">Portibacter lacus</name>
    <dbReference type="NCBI Taxonomy" id="1099794"/>
    <lineage>
        <taxon>Bacteria</taxon>
        <taxon>Pseudomonadati</taxon>
        <taxon>Bacteroidota</taxon>
        <taxon>Saprospiria</taxon>
        <taxon>Saprospirales</taxon>
        <taxon>Haliscomenobacteraceae</taxon>
        <taxon>Portibacter</taxon>
    </lineage>
</organism>
<dbReference type="InterPro" id="IPR003737">
    <property type="entry name" value="GlcNAc_PI_deacetylase-related"/>
</dbReference>
<accession>A0AA37SMK3</accession>
<dbReference type="InterPro" id="IPR023842">
    <property type="entry name" value="Bacillithiol_biosynth_BshB1"/>
</dbReference>
<name>A0AA37SMK3_9BACT</name>
<dbReference type="EMBL" id="BSOH01000001">
    <property type="protein sequence ID" value="GLR15714.1"/>
    <property type="molecule type" value="Genomic_DNA"/>
</dbReference>
<dbReference type="PANTHER" id="PTHR12993">
    <property type="entry name" value="N-ACETYLGLUCOSAMINYL-PHOSPHATIDYLINOSITOL DE-N-ACETYLASE-RELATED"/>
    <property type="match status" value="1"/>
</dbReference>
<protein>
    <submittedName>
        <fullName evidence="1">Bacillithiol biosynthesis deacetylase BshB1</fullName>
    </submittedName>
</protein>
<proteinExistence type="predicted"/>
<dbReference type="GO" id="GO:0016811">
    <property type="term" value="F:hydrolase activity, acting on carbon-nitrogen (but not peptide) bonds, in linear amides"/>
    <property type="evidence" value="ECO:0007669"/>
    <property type="project" value="TreeGrafter"/>
</dbReference>
<dbReference type="PANTHER" id="PTHR12993:SF30">
    <property type="entry name" value="N-ACETYL-ALPHA-D-GLUCOSAMINYL L-MALATE DEACETYLASE 1"/>
    <property type="match status" value="1"/>
</dbReference>
<reference evidence="1" key="1">
    <citation type="journal article" date="2014" name="Int. J. Syst. Evol. Microbiol.">
        <title>Complete genome sequence of Corynebacterium casei LMG S-19264T (=DSM 44701T), isolated from a smear-ripened cheese.</title>
        <authorList>
            <consortium name="US DOE Joint Genome Institute (JGI-PGF)"/>
            <person name="Walter F."/>
            <person name="Albersmeier A."/>
            <person name="Kalinowski J."/>
            <person name="Ruckert C."/>
        </authorList>
    </citation>
    <scope>NUCLEOTIDE SEQUENCE</scope>
    <source>
        <strain evidence="1">NBRC 108769</strain>
    </source>
</reference>
<dbReference type="AlphaFoldDB" id="A0AA37SMK3"/>
<dbReference type="Pfam" id="PF02585">
    <property type="entry name" value="PIG-L"/>
    <property type="match status" value="1"/>
</dbReference>
<dbReference type="SUPFAM" id="SSF102588">
    <property type="entry name" value="LmbE-like"/>
    <property type="match status" value="1"/>
</dbReference>
<dbReference type="InterPro" id="IPR024078">
    <property type="entry name" value="LmbE-like_dom_sf"/>
</dbReference>
<reference evidence="1" key="2">
    <citation type="submission" date="2023-01" db="EMBL/GenBank/DDBJ databases">
        <title>Draft genome sequence of Portibacter lacus strain NBRC 108769.</title>
        <authorList>
            <person name="Sun Q."/>
            <person name="Mori K."/>
        </authorList>
    </citation>
    <scope>NUCLEOTIDE SEQUENCE</scope>
    <source>
        <strain evidence="1">NBRC 108769</strain>
    </source>
</reference>
<evidence type="ECO:0000313" key="1">
    <source>
        <dbReference type="EMBL" id="GLR15714.1"/>
    </source>
</evidence>
<dbReference type="GO" id="GO:0071793">
    <property type="term" value="P:bacillithiol biosynthetic process"/>
    <property type="evidence" value="ECO:0007669"/>
    <property type="project" value="InterPro"/>
</dbReference>